<dbReference type="Pfam" id="PF13966">
    <property type="entry name" value="zf-RVT"/>
    <property type="match status" value="1"/>
</dbReference>
<dbReference type="Pfam" id="PF00078">
    <property type="entry name" value="RVT_1"/>
    <property type="match status" value="1"/>
</dbReference>
<dbReference type="InterPro" id="IPR026960">
    <property type="entry name" value="RVT-Znf"/>
</dbReference>
<evidence type="ECO:0000313" key="4">
    <source>
        <dbReference type="EMBL" id="GEU50220.1"/>
    </source>
</evidence>
<proteinExistence type="predicted"/>
<dbReference type="PANTHER" id="PTHR46890:SF48">
    <property type="entry name" value="RNA-DIRECTED DNA POLYMERASE"/>
    <property type="match status" value="1"/>
</dbReference>
<feature type="domain" description="Reverse transcriptase" evidence="2">
    <location>
        <begin position="741"/>
        <end position="795"/>
    </location>
</feature>
<dbReference type="PANTHER" id="PTHR46890">
    <property type="entry name" value="NON-LTR RETROLELEMENT REVERSE TRANSCRIPTASE-LIKE PROTEIN-RELATED"/>
    <property type="match status" value="1"/>
</dbReference>
<feature type="domain" description="Reverse transcriptase zinc-binding" evidence="3">
    <location>
        <begin position="898"/>
        <end position="984"/>
    </location>
</feature>
<dbReference type="AlphaFoldDB" id="A0A6L2KNB3"/>
<name>A0A6L2KNB3_TANCI</name>
<dbReference type="InterPro" id="IPR043502">
    <property type="entry name" value="DNA/RNA_pol_sf"/>
</dbReference>
<accession>A0A6L2KNB3</accession>
<evidence type="ECO:0000256" key="1">
    <source>
        <dbReference type="SAM" id="MobiDB-lite"/>
    </source>
</evidence>
<feature type="region of interest" description="Disordered" evidence="1">
    <location>
        <begin position="405"/>
        <end position="426"/>
    </location>
</feature>
<dbReference type="InterPro" id="IPR000477">
    <property type="entry name" value="RT_dom"/>
</dbReference>
<reference evidence="4" key="1">
    <citation type="journal article" date="2019" name="Sci. Rep.">
        <title>Draft genome of Tanacetum cinerariifolium, the natural source of mosquito coil.</title>
        <authorList>
            <person name="Yamashiro T."/>
            <person name="Shiraishi A."/>
            <person name="Satake H."/>
            <person name="Nakayama K."/>
        </authorList>
    </citation>
    <scope>NUCLEOTIDE SEQUENCE</scope>
</reference>
<protein>
    <recommendedName>
        <fullName evidence="5">Reverse transcriptase domain-containing protein</fullName>
    </recommendedName>
</protein>
<feature type="compositionally biased region" description="Basic and acidic residues" evidence="1">
    <location>
        <begin position="405"/>
        <end position="419"/>
    </location>
</feature>
<dbReference type="SUPFAM" id="SSF56672">
    <property type="entry name" value="DNA/RNA polymerases"/>
    <property type="match status" value="1"/>
</dbReference>
<evidence type="ECO:0000259" key="2">
    <source>
        <dbReference type="Pfam" id="PF00078"/>
    </source>
</evidence>
<evidence type="ECO:0000259" key="3">
    <source>
        <dbReference type="Pfam" id="PF13966"/>
    </source>
</evidence>
<organism evidence="4">
    <name type="scientific">Tanacetum cinerariifolium</name>
    <name type="common">Dalmatian daisy</name>
    <name type="synonym">Chrysanthemum cinerariifolium</name>
    <dbReference type="NCBI Taxonomy" id="118510"/>
    <lineage>
        <taxon>Eukaryota</taxon>
        <taxon>Viridiplantae</taxon>
        <taxon>Streptophyta</taxon>
        <taxon>Embryophyta</taxon>
        <taxon>Tracheophyta</taxon>
        <taxon>Spermatophyta</taxon>
        <taxon>Magnoliopsida</taxon>
        <taxon>eudicotyledons</taxon>
        <taxon>Gunneridae</taxon>
        <taxon>Pentapetalae</taxon>
        <taxon>asterids</taxon>
        <taxon>campanulids</taxon>
        <taxon>Asterales</taxon>
        <taxon>Asteraceae</taxon>
        <taxon>Asteroideae</taxon>
        <taxon>Anthemideae</taxon>
        <taxon>Anthemidinae</taxon>
        <taxon>Tanacetum</taxon>
    </lineage>
</organism>
<dbReference type="EMBL" id="BKCJ010002682">
    <property type="protein sequence ID" value="GEU50220.1"/>
    <property type="molecule type" value="Genomic_DNA"/>
</dbReference>
<sequence length="1120" mass="126249">MVDDSNVDDSVMDGDKLRSSFASKIHNVDGKILGKDGKPMRRAIRFVEPARVSDPPPVAHANVQSTSPLPVNGNSFAAVLQHQNFKKVVKVSKLHNNEKVQGAAVAIPLEAVKEVSARFDNTLYGYFVGKKLAFPLVENYVKNTWMKFGLERVMNKNVKKEEIKHVPVWVKLRHVPVVAYSEVGLSLITTLLGKPIMLDSYTCSMCINSWGKSDYARALIQVTAEVELAKSVVVAIPFLDGTGHSLETVDVEYEWTPPRCGNCCIFDHTDDQCPKKSREDVPTNGEICGIRLSKPMPNYYYRRVERGETSKNRVENELNPVCTTLPKEKEVDMQNSFEVLMEENTLGGNDDTTWLHAKQSISVINESDSEEVDQVIEMEQNTNLVGNTTSKGASTPVDIISDVRNKQEKDKIGTKPDQIKKKREATTGSSSINIATREFKECVDAVGVADVQSSGLQFTWNQKPKGFNGILKKLDRVLGNLEFCDAFRDAHAVFHPYRTSDHSPAILMIPVSVTTKPKPFKFSNILTQHARFNEVDQLCKDLDQLQTELDSDPSNILLRNKEAACVIAYNEALLLQERFLKQKAKVQWLKECDSNLAYFHKAVISRASRSRINFVTNSDGTLFTNEQVPNAFIEHYGVFLGQAGITHNLNLQHLFGVTLDEPTAFDMVRNVSSREVKEAMFSMGNDKSPGPDGYTAAFFKEAWDIVGNDVVKAVGEFFTNGNLLKELNHMVIALILKVKNPSRVNDYRPISCCNVLFKCISKIISNRIKESLKLLISPNQSAFVPGRSISDNIILTQELTIIWIGVFQGGLGRGKAKVAWDVVCLPKDEGGLGIRRLDMFNKALMTSHIWKLLSLKESLWVKWIHLYKIRDRSIAGPSYVSSHDLLVWRDRMEVIKPFSVNEVWQAIHPMDTKVDWSAVVWFFNNIPRHAINLWLILKKKLKTQDLLRSWDVSGSLAMNCSLCDLCPDSHDYLFFDCNFSKKVWNHVKDLAGLPNVSSSFMSILNAIIPIAKRRSSRSVIAKLVVASEVLVSEGGESLENVVEDEPYFITEIIDEYLQDVVEKIEEWVLKPREEVVVVLPYARKIQTWVKEVVGWRSEAVGLRNVEMESEEEKSKMVELT</sequence>
<gene>
    <name evidence="4" type="ORF">Tci_022198</name>
</gene>
<dbReference type="InterPro" id="IPR052343">
    <property type="entry name" value="Retrotransposon-Effector_Assoc"/>
</dbReference>
<evidence type="ECO:0008006" key="5">
    <source>
        <dbReference type="Google" id="ProtNLM"/>
    </source>
</evidence>
<comment type="caution">
    <text evidence="4">The sequence shown here is derived from an EMBL/GenBank/DDBJ whole genome shotgun (WGS) entry which is preliminary data.</text>
</comment>